<evidence type="ECO:0000256" key="5">
    <source>
        <dbReference type="ARBA" id="ARBA00022989"/>
    </source>
</evidence>
<evidence type="ECO:0000256" key="7">
    <source>
        <dbReference type="ARBA" id="ARBA00023065"/>
    </source>
</evidence>
<feature type="transmembrane region" description="Helical" evidence="10">
    <location>
        <begin position="216"/>
        <end position="232"/>
    </location>
</feature>
<protein>
    <submittedName>
        <fullName evidence="12">Sodium/proton-potassium antiporter GerN, CPA2 family</fullName>
    </submittedName>
</protein>
<dbReference type="GO" id="GO:0016020">
    <property type="term" value="C:membrane"/>
    <property type="evidence" value="ECO:0007669"/>
    <property type="project" value="UniProtKB-SubCell"/>
</dbReference>
<dbReference type="Pfam" id="PF00999">
    <property type="entry name" value="Na_H_Exchanger"/>
    <property type="match status" value="1"/>
</dbReference>
<keyword evidence="9" id="KW-0739">Sodium transport</keyword>
<keyword evidence="8 10" id="KW-0472">Membrane</keyword>
<feature type="transmembrane region" description="Helical" evidence="10">
    <location>
        <begin position="267"/>
        <end position="286"/>
    </location>
</feature>
<reference evidence="13" key="1">
    <citation type="submission" date="2017-04" db="EMBL/GenBank/DDBJ databases">
        <authorList>
            <person name="Varghese N."/>
            <person name="Submissions S."/>
        </authorList>
    </citation>
    <scope>NUCLEOTIDE SEQUENCE [LARGE SCALE GENOMIC DNA]</scope>
    <source>
        <strain evidence="13">FDF-1</strain>
    </source>
</reference>
<evidence type="ECO:0000259" key="11">
    <source>
        <dbReference type="Pfam" id="PF00999"/>
    </source>
</evidence>
<feature type="transmembrane region" description="Helical" evidence="10">
    <location>
        <begin position="144"/>
        <end position="166"/>
    </location>
</feature>
<feature type="transmembrane region" description="Helical" evidence="10">
    <location>
        <begin position="292"/>
        <end position="314"/>
    </location>
</feature>
<evidence type="ECO:0000313" key="13">
    <source>
        <dbReference type="Proteomes" id="UP000193969"/>
    </source>
</evidence>
<keyword evidence="5 10" id="KW-1133">Transmembrane helix</keyword>
<evidence type="ECO:0000256" key="9">
    <source>
        <dbReference type="ARBA" id="ARBA00023201"/>
    </source>
</evidence>
<evidence type="ECO:0000256" key="2">
    <source>
        <dbReference type="ARBA" id="ARBA00022448"/>
    </source>
</evidence>
<dbReference type="AlphaFoldDB" id="A0A1X7P3N9"/>
<keyword evidence="13" id="KW-1185">Reference proteome</keyword>
<feature type="transmembrane region" description="Helical" evidence="10">
    <location>
        <begin position="112"/>
        <end position="132"/>
    </location>
</feature>
<dbReference type="RefSeq" id="WP_327078539.1">
    <property type="nucleotide sequence ID" value="NZ_FXBN01000005.1"/>
</dbReference>
<dbReference type="Proteomes" id="UP000193969">
    <property type="component" value="Unassembled WGS sequence"/>
</dbReference>
<feature type="transmembrane region" description="Helical" evidence="10">
    <location>
        <begin position="84"/>
        <end position="106"/>
    </location>
</feature>
<feature type="transmembrane region" description="Helical" evidence="10">
    <location>
        <begin position="357"/>
        <end position="379"/>
    </location>
</feature>
<dbReference type="EMBL" id="FXBN01000005">
    <property type="protein sequence ID" value="SMH44811.1"/>
    <property type="molecule type" value="Genomic_DNA"/>
</dbReference>
<keyword evidence="7" id="KW-0406">Ion transport</keyword>
<gene>
    <name evidence="12" type="ORF">SAMN06264941_2116</name>
</gene>
<accession>A0A1X7P3N9</accession>
<evidence type="ECO:0000256" key="10">
    <source>
        <dbReference type="SAM" id="Phobius"/>
    </source>
</evidence>
<dbReference type="PANTHER" id="PTHR43562">
    <property type="entry name" value="NAPA-TYPE SODIUM/HYDROGEN ANTIPORTER"/>
    <property type="match status" value="1"/>
</dbReference>
<sequence>MMEFLFQILVILLVARLLSEVSERVGMPGILGEILAGLLLGLLIVEETETIASVAELGAIFLLFTAGYKEVHIEDLKASSKKAIVATFFQIAAAFIAGFALGRFFGFDFVESLFLAVAFSPTSIGVVVKTLLDMGYLSSKPGSMMLTSAIFDDIIGIFLLSIVVTVGKYNAFPTATQFMLLLGKLVFFVGIMVILGYRVFPYIFNYVQKMHSKESIFAAVVLIALFSAYFAEIMELDAVIGAFIGGVMLSNVAVAKINDIQSKVSGLAYGILVPIFFAHIGMAVELEALNTLGSFTILVVVLALLGKLIGGFVGARAIGFDSYESFIFGSGVMPRAGVELVVISIGRDMGIIGEEIFSAVVLMVVVSIIISPIVLKFAIQKDKHKNSSAPAS</sequence>
<dbReference type="GO" id="GO:0006814">
    <property type="term" value="P:sodium ion transport"/>
    <property type="evidence" value="ECO:0007669"/>
    <property type="project" value="UniProtKB-KW"/>
</dbReference>
<evidence type="ECO:0000256" key="4">
    <source>
        <dbReference type="ARBA" id="ARBA00022692"/>
    </source>
</evidence>
<dbReference type="InterPro" id="IPR006153">
    <property type="entry name" value="Cation/H_exchanger_TM"/>
</dbReference>
<evidence type="ECO:0000256" key="1">
    <source>
        <dbReference type="ARBA" id="ARBA00004141"/>
    </source>
</evidence>
<dbReference type="InterPro" id="IPR038770">
    <property type="entry name" value="Na+/solute_symporter_sf"/>
</dbReference>
<keyword evidence="6" id="KW-0915">Sodium</keyword>
<dbReference type="GO" id="GO:1902600">
    <property type="term" value="P:proton transmembrane transport"/>
    <property type="evidence" value="ECO:0007669"/>
    <property type="project" value="InterPro"/>
</dbReference>
<evidence type="ECO:0000313" key="12">
    <source>
        <dbReference type="EMBL" id="SMH44811.1"/>
    </source>
</evidence>
<keyword evidence="2" id="KW-0813">Transport</keyword>
<dbReference type="Gene3D" id="1.20.1530.20">
    <property type="match status" value="1"/>
</dbReference>
<proteinExistence type="predicted"/>
<name>A0A1X7P3N9_9EURY</name>
<dbReference type="GO" id="GO:0015297">
    <property type="term" value="F:antiporter activity"/>
    <property type="evidence" value="ECO:0007669"/>
    <property type="project" value="UniProtKB-KW"/>
</dbReference>
<comment type="subcellular location">
    <subcellularLocation>
        <location evidence="1">Membrane</location>
        <topology evidence="1">Multi-pass membrane protein</topology>
    </subcellularLocation>
</comment>
<evidence type="ECO:0000256" key="3">
    <source>
        <dbReference type="ARBA" id="ARBA00022449"/>
    </source>
</evidence>
<evidence type="ECO:0000256" key="8">
    <source>
        <dbReference type="ARBA" id="ARBA00023136"/>
    </source>
</evidence>
<keyword evidence="4 10" id="KW-0812">Transmembrane</keyword>
<feature type="transmembrane region" description="Helical" evidence="10">
    <location>
        <begin position="238"/>
        <end position="255"/>
    </location>
</feature>
<keyword evidence="3" id="KW-0050">Antiport</keyword>
<organism evidence="12 13">
    <name type="scientific">Methanohalophilus portucalensis FDF-1</name>
    <dbReference type="NCBI Taxonomy" id="523843"/>
    <lineage>
        <taxon>Archaea</taxon>
        <taxon>Methanobacteriati</taxon>
        <taxon>Methanobacteriota</taxon>
        <taxon>Stenosarchaea group</taxon>
        <taxon>Methanomicrobia</taxon>
        <taxon>Methanosarcinales</taxon>
        <taxon>Methanosarcinaceae</taxon>
        <taxon>Methanohalophilus</taxon>
    </lineage>
</organism>
<feature type="transmembrane region" description="Helical" evidence="10">
    <location>
        <begin position="178"/>
        <end position="204"/>
    </location>
</feature>
<evidence type="ECO:0000256" key="6">
    <source>
        <dbReference type="ARBA" id="ARBA00023053"/>
    </source>
</evidence>
<dbReference type="PANTHER" id="PTHR43562:SF3">
    <property type="entry name" value="SODIUM ION_PROTON EXCHANGER (EUROFUNG)"/>
    <property type="match status" value="1"/>
</dbReference>
<feature type="domain" description="Cation/H+ exchanger transmembrane" evidence="11">
    <location>
        <begin position="10"/>
        <end position="378"/>
    </location>
</feature>
<feature type="transmembrane region" description="Helical" evidence="10">
    <location>
        <begin position="35"/>
        <end position="64"/>
    </location>
</feature>